<evidence type="ECO:0000313" key="3">
    <source>
        <dbReference type="Proteomes" id="UP000694405"/>
    </source>
</evidence>
<dbReference type="GO" id="GO:0019843">
    <property type="term" value="F:rRNA binding"/>
    <property type="evidence" value="ECO:0007669"/>
    <property type="project" value="InterPro"/>
</dbReference>
<keyword evidence="3" id="KW-1185">Reference proteome</keyword>
<dbReference type="PANTHER" id="PTHR12661:SF5">
    <property type="entry name" value="SUPPRESSOR OF SWI4 1 HOMOLOG"/>
    <property type="match status" value="1"/>
</dbReference>
<dbReference type="AlphaFoldDB" id="A0A8V5GWM8"/>
<reference evidence="2" key="2">
    <citation type="submission" date="2025-08" db="UniProtKB">
        <authorList>
            <consortium name="Ensembl"/>
        </authorList>
    </citation>
    <scope>IDENTIFICATION</scope>
</reference>
<dbReference type="Proteomes" id="UP000694405">
    <property type="component" value="Chromosome 23"/>
</dbReference>
<reference evidence="2" key="1">
    <citation type="submission" date="2020-03" db="EMBL/GenBank/DDBJ databases">
        <title>Melopsittacus undulatus (budgerigar) genome, bMelUnd1, maternal haplotype with Z.</title>
        <authorList>
            <person name="Gedman G."/>
            <person name="Mountcastle J."/>
            <person name="Haase B."/>
            <person name="Formenti G."/>
            <person name="Wright T."/>
            <person name="Apodaca J."/>
            <person name="Pelan S."/>
            <person name="Chow W."/>
            <person name="Rhie A."/>
            <person name="Howe K."/>
            <person name="Fedrigo O."/>
            <person name="Jarvis E.D."/>
        </authorList>
    </citation>
    <scope>NUCLEOTIDE SEQUENCE [LARGE SCALE GENOMIC DNA]</scope>
</reference>
<dbReference type="InterPro" id="IPR045112">
    <property type="entry name" value="PPAN-like"/>
</dbReference>
<dbReference type="SMART" id="SM00879">
    <property type="entry name" value="Brix"/>
    <property type="match status" value="1"/>
</dbReference>
<dbReference type="Pfam" id="PF04427">
    <property type="entry name" value="Brix"/>
    <property type="match status" value="1"/>
</dbReference>
<dbReference type="PANTHER" id="PTHR12661">
    <property type="entry name" value="PETER PAN-RELATED"/>
    <property type="match status" value="1"/>
</dbReference>
<protein>
    <submittedName>
        <fullName evidence="2">Uncharacterized protein</fullName>
    </submittedName>
</protein>
<name>A0A8V5GWM8_MELUD</name>
<reference evidence="2" key="3">
    <citation type="submission" date="2025-09" db="UniProtKB">
        <authorList>
            <consortium name="Ensembl"/>
        </authorList>
    </citation>
    <scope>IDENTIFICATION</scope>
</reference>
<evidence type="ECO:0000313" key="2">
    <source>
        <dbReference type="Ensembl" id="ENSMUNP00000025836.1"/>
    </source>
</evidence>
<gene>
    <name evidence="2" type="primary">LOC101869567</name>
</gene>
<dbReference type="GO" id="GO:0030687">
    <property type="term" value="C:preribosome, large subunit precursor"/>
    <property type="evidence" value="ECO:0007669"/>
    <property type="project" value="TreeGrafter"/>
</dbReference>
<proteinExistence type="predicted"/>
<comment type="subcellular location">
    <subcellularLocation>
        <location evidence="1">Nucleus</location>
        <location evidence="1">Nucleolus</location>
    </subcellularLocation>
</comment>
<dbReference type="GO" id="GO:0005730">
    <property type="term" value="C:nucleolus"/>
    <property type="evidence" value="ECO:0007669"/>
    <property type="project" value="UniProtKB-SubCell"/>
</dbReference>
<dbReference type="PROSITE" id="PS50833">
    <property type="entry name" value="BRIX"/>
    <property type="match status" value="1"/>
</dbReference>
<evidence type="ECO:0000256" key="1">
    <source>
        <dbReference type="ARBA" id="ARBA00004604"/>
    </source>
</evidence>
<dbReference type="GO" id="GO:0006364">
    <property type="term" value="P:rRNA processing"/>
    <property type="evidence" value="ECO:0007669"/>
    <property type="project" value="InterPro"/>
</dbReference>
<organism evidence="2 3">
    <name type="scientific">Melopsittacus undulatus</name>
    <name type="common">Budgerigar</name>
    <name type="synonym">Psittacus undulatus</name>
    <dbReference type="NCBI Taxonomy" id="13146"/>
    <lineage>
        <taxon>Eukaryota</taxon>
        <taxon>Metazoa</taxon>
        <taxon>Chordata</taxon>
        <taxon>Craniata</taxon>
        <taxon>Vertebrata</taxon>
        <taxon>Euteleostomi</taxon>
        <taxon>Archelosauria</taxon>
        <taxon>Archosauria</taxon>
        <taxon>Dinosauria</taxon>
        <taxon>Saurischia</taxon>
        <taxon>Theropoda</taxon>
        <taxon>Coelurosauria</taxon>
        <taxon>Aves</taxon>
        <taxon>Neognathae</taxon>
        <taxon>Neoaves</taxon>
        <taxon>Telluraves</taxon>
        <taxon>Australaves</taxon>
        <taxon>Psittaciformes</taxon>
        <taxon>Psittaculidae</taxon>
        <taxon>Melopsittacus</taxon>
    </lineage>
</organism>
<dbReference type="InterPro" id="IPR007109">
    <property type="entry name" value="Brix"/>
</dbReference>
<sequence>PAPSGRCRQSQRQRRERAAAQLRAQQDFGSVPHSFVFLRGRGGRSLRLLVADMRRVLEPFTARALRVRKSNSLKDFVAVAGPLGVTHFLVFSKSESSINLVRPFPYSLLRDVVSALRRHRMHEQQFRHPPLLVLSSFGLPQSHIRLMASTFQNLLPSINVHRVRRSGAGWAPQCDRAATGLCGQGQCQGPAERSAPDRGLCRSPFPSDPIPIGSHSHQIPFPLDPIPIGIRHIPLLFPQIGPRLTLQLNKVEEGLAQGNVLYHSFSECC</sequence>
<accession>A0A8V5GWM8</accession>
<dbReference type="Ensembl" id="ENSMUNT00000033154.1">
    <property type="protein sequence ID" value="ENSMUNP00000025836.1"/>
    <property type="gene ID" value="ENSMUNG00000017435.1"/>
</dbReference>
<dbReference type="GO" id="GO:0000027">
    <property type="term" value="P:ribosomal large subunit assembly"/>
    <property type="evidence" value="ECO:0007669"/>
    <property type="project" value="TreeGrafter"/>
</dbReference>